<sequence>MTGVLLTLLAAAAAASPVRLDELAIRAANTEFDGAGHVYKVSGDVKMEVRDLKVNCKEAHIFLAPSDDRVERILFTGSVVATRGRSQFFGDKVTYHVATKKLVAEGNTRTKLLLPSSGSAAPAKQEPARKR</sequence>
<dbReference type="Gene3D" id="2.60.450.10">
    <property type="entry name" value="Lipopolysaccharide (LPS) transport protein A like domain"/>
    <property type="match status" value="1"/>
</dbReference>
<reference evidence="1 2" key="1">
    <citation type="submission" date="2019-03" db="EMBL/GenBank/DDBJ databases">
        <title>Lake Tanganyika Metagenome-Assembled Genomes (MAGs).</title>
        <authorList>
            <person name="Tran P."/>
        </authorList>
    </citation>
    <scope>NUCLEOTIDE SEQUENCE [LARGE SCALE GENOMIC DNA]</scope>
    <source>
        <strain evidence="1">K_DeepCast_65m_m2_236</strain>
    </source>
</reference>
<evidence type="ECO:0000313" key="2">
    <source>
        <dbReference type="Proteomes" id="UP000703893"/>
    </source>
</evidence>
<protein>
    <recommendedName>
        <fullName evidence="3">Organic solvent tolerance-like N-terminal domain-containing protein</fullName>
    </recommendedName>
</protein>
<dbReference type="EMBL" id="VGJX01000656">
    <property type="protein sequence ID" value="MBM3275624.1"/>
    <property type="molecule type" value="Genomic_DNA"/>
</dbReference>
<gene>
    <name evidence="1" type="ORF">FJZ00_10750</name>
</gene>
<accession>A0A937X7L2</accession>
<name>A0A937X7L2_9BACT</name>
<dbReference type="AlphaFoldDB" id="A0A937X7L2"/>
<proteinExistence type="predicted"/>
<evidence type="ECO:0000313" key="1">
    <source>
        <dbReference type="EMBL" id="MBM3275624.1"/>
    </source>
</evidence>
<organism evidence="1 2">
    <name type="scientific">Candidatus Tanganyikabacteria bacterium</name>
    <dbReference type="NCBI Taxonomy" id="2961651"/>
    <lineage>
        <taxon>Bacteria</taxon>
        <taxon>Bacillati</taxon>
        <taxon>Candidatus Sericytochromatia</taxon>
        <taxon>Candidatus Tanganyikabacteria</taxon>
    </lineage>
</organism>
<dbReference type="Proteomes" id="UP000703893">
    <property type="component" value="Unassembled WGS sequence"/>
</dbReference>
<comment type="caution">
    <text evidence="1">The sequence shown here is derived from an EMBL/GenBank/DDBJ whole genome shotgun (WGS) entry which is preliminary data.</text>
</comment>
<evidence type="ECO:0008006" key="3">
    <source>
        <dbReference type="Google" id="ProtNLM"/>
    </source>
</evidence>